<dbReference type="InterPro" id="IPR025680">
    <property type="entry name" value="DddI"/>
</dbReference>
<dbReference type="Proteomes" id="UP000199651">
    <property type="component" value="Unassembled WGS sequence"/>
</dbReference>
<keyword evidence="2" id="KW-1185">Reference proteome</keyword>
<dbReference type="STRING" id="504798.SAMN05421871_102844"/>
<dbReference type="EMBL" id="FNJB01000003">
    <property type="protein sequence ID" value="SDO46915.1"/>
    <property type="molecule type" value="Genomic_DNA"/>
</dbReference>
<protein>
    <submittedName>
        <fullName evidence="1">Immunity protein Imm1</fullName>
    </submittedName>
</protein>
<organism evidence="1 2">
    <name type="scientific">Actinokineospora alba</name>
    <dbReference type="NCBI Taxonomy" id="504798"/>
    <lineage>
        <taxon>Bacteria</taxon>
        <taxon>Bacillati</taxon>
        <taxon>Actinomycetota</taxon>
        <taxon>Actinomycetes</taxon>
        <taxon>Pseudonocardiales</taxon>
        <taxon>Pseudonocardiaceae</taxon>
        <taxon>Actinokineospora</taxon>
    </lineage>
</organism>
<reference evidence="2" key="1">
    <citation type="submission" date="2016-10" db="EMBL/GenBank/DDBJ databases">
        <authorList>
            <person name="Varghese N."/>
            <person name="Submissions S."/>
        </authorList>
    </citation>
    <scope>NUCLEOTIDE SEQUENCE [LARGE SCALE GENOMIC DNA]</scope>
    <source>
        <strain evidence="2">IBRC-M 10655</strain>
    </source>
</reference>
<evidence type="ECO:0000313" key="1">
    <source>
        <dbReference type="EMBL" id="SDO46915.1"/>
    </source>
</evidence>
<dbReference type="AlphaFoldDB" id="A0A1H0JSZ2"/>
<gene>
    <name evidence="1" type="ORF">SAMN05192558_103205</name>
</gene>
<accession>A0A1H0JSZ2</accession>
<name>A0A1H0JSZ2_9PSEU</name>
<proteinExistence type="predicted"/>
<sequence>MGFVLEVAYHNDVPVQPLRTEADTERFVAELLAADPFHRSASVYAIDEDTDADPDHEMIVGVDPDRGVGVVRYSGGDAIPGDDAEEWFSVGDPAQPGGVVEYAYFGTGHEFPADSEVPLSLVRQAMAELLATSGKRPSCVTWQTRD</sequence>
<evidence type="ECO:0000313" key="2">
    <source>
        <dbReference type="Proteomes" id="UP000199651"/>
    </source>
</evidence>
<dbReference type="Pfam" id="PF14430">
    <property type="entry name" value="Imm1"/>
    <property type="match status" value="1"/>
</dbReference>